<dbReference type="InterPro" id="IPR045886">
    <property type="entry name" value="ThiF/MoeB/HesA"/>
</dbReference>
<dbReference type="GO" id="GO:0019781">
    <property type="term" value="F:NEDD8 activating enzyme activity"/>
    <property type="evidence" value="ECO:0007669"/>
    <property type="project" value="UniProtKB-UniRule"/>
</dbReference>
<dbReference type="VEuPathDB" id="PlasmoDB:AK88_01232"/>
<sequence length="405" mass="46616">MDSIKVLVVGCGGLGNEVVKNLIYQNVKNITIVDHDTVEVSNLSRQFFFTHDDIGKSKAVVIEEKVKERYPYIHITSFVKNVESFDTDFFEHFDFLMGCLDNISSRMYLNNLIFTLRKNVIYIDGGVEGLRGSVKIVDRVSHFACVQCTVANYATGGEDQLGGRGDGGDGGEAVPVCSIAGRPTNFTHCILYAMHVAFEQIRREKLNVNDKNHLVWIHEEAKKRATQFQIDYEDYHVTRQVVQNTLPTTISTLMVISSLMIYVMHTVASHMYRKHIHEVSSRTHDFSDILYVGDNGFYLLHYKIYKNQQCVICRRKRIHVVFKRSDTLSKFVEYIRKEYGFERISISTESTILFIASRWFVGRDYEQRLGATFAQLVDRGEVKERDYLNVQTEGETSFVFLLDLE</sequence>
<evidence type="ECO:0000313" key="6">
    <source>
        <dbReference type="EMBL" id="KJP89146.1"/>
    </source>
</evidence>
<comment type="function">
    <text evidence="4">Catalytic subunit of the dimeric E1 enzyme, which activates NEDD8.</text>
</comment>
<evidence type="ECO:0000256" key="4">
    <source>
        <dbReference type="RuleBase" id="RU368009"/>
    </source>
</evidence>
<dbReference type="GeneID" id="24266546"/>
<evidence type="ECO:0000259" key="5">
    <source>
        <dbReference type="Pfam" id="PF00899"/>
    </source>
</evidence>
<keyword evidence="4" id="KW-0436">Ligase</keyword>
<dbReference type="Gene3D" id="3.40.50.720">
    <property type="entry name" value="NAD(P)-binding Rossmann-like Domain"/>
    <property type="match status" value="1"/>
</dbReference>
<gene>
    <name evidence="6" type="ORF">AK88_01232</name>
</gene>
<evidence type="ECO:0000256" key="3">
    <source>
        <dbReference type="ARBA" id="ARBA00022840"/>
    </source>
</evidence>
<dbReference type="Gene3D" id="1.10.10.520">
    <property type="entry name" value="Ubiquitin activating enzymes (Uba3). Chain: B, domain 2"/>
    <property type="match status" value="1"/>
</dbReference>
<dbReference type="FunFam" id="3.50.50.80:FF:000002">
    <property type="entry name" value="SUMO-activating enzyme subunit 2"/>
    <property type="match status" value="1"/>
</dbReference>
<accession>A0A0D9QTS1</accession>
<comment type="pathway">
    <text evidence="4">Protein modification; protein neddylation.</text>
</comment>
<dbReference type="Proteomes" id="UP000054561">
    <property type="component" value="Unassembled WGS sequence"/>
</dbReference>
<proteinExistence type="inferred from homology"/>
<dbReference type="OrthoDB" id="10255449at2759"/>
<comment type="catalytic activity">
    <reaction evidence="4">
        <text>ATP + [NEDD8 protein] + [E1 NEDD8-activating enzyme]-L-cysteine = AMP + diphosphate + [E1 NEDD8-activating enzyme]-S-[NEDD8 protein]-yl-L-cysteine.</text>
        <dbReference type="EC" id="6.2.1.64"/>
    </reaction>
</comment>
<protein>
    <recommendedName>
        <fullName evidence="4">NEDD8-activating enzyme E1 catalytic subunit</fullName>
        <ecNumber evidence="4">6.2.1.64</ecNumber>
    </recommendedName>
</protein>
<comment type="similarity">
    <text evidence="4">Belongs to the ubiquitin-activating E1 family. UBA3 subfamily.</text>
</comment>
<dbReference type="UniPathway" id="UPA00885"/>
<name>A0A0D9QTS1_PLAFR</name>
<dbReference type="GO" id="GO:0005524">
    <property type="term" value="F:ATP binding"/>
    <property type="evidence" value="ECO:0007669"/>
    <property type="project" value="UniProtKB-UniRule"/>
</dbReference>
<reference evidence="6 7" key="1">
    <citation type="submission" date="2014-03" db="EMBL/GenBank/DDBJ databases">
        <title>The Genome Sequence of Plasmodium fragile nilgiri.</title>
        <authorList>
            <consortium name="The Broad Institute Genomics Platform"/>
            <consortium name="The Broad Institute Genome Sequencing Center for Infectious Disease"/>
            <person name="Neafsey D."/>
            <person name="Duraisingh M."/>
            <person name="Young S.K."/>
            <person name="Zeng Q."/>
            <person name="Gargeya S."/>
            <person name="Abouelleil A."/>
            <person name="Alvarado L."/>
            <person name="Chapman S.B."/>
            <person name="Gainer-Dewar J."/>
            <person name="Goldberg J."/>
            <person name="Griggs A."/>
            <person name="Gujja S."/>
            <person name="Hansen M."/>
            <person name="Howarth C."/>
            <person name="Imamovic A."/>
            <person name="Larimer J."/>
            <person name="Pearson M."/>
            <person name="Poon T.W."/>
            <person name="Priest M."/>
            <person name="Roberts A."/>
            <person name="Saif S."/>
            <person name="Shea T."/>
            <person name="Sykes S."/>
            <person name="Wortman J."/>
            <person name="Nusbaum C."/>
            <person name="Birren B."/>
        </authorList>
    </citation>
    <scope>NUCLEOTIDE SEQUENCE [LARGE SCALE GENOMIC DNA]</scope>
    <source>
        <strain evidence="7">nilgiri</strain>
    </source>
</reference>
<evidence type="ECO:0000313" key="7">
    <source>
        <dbReference type="Proteomes" id="UP000054561"/>
    </source>
</evidence>
<dbReference type="RefSeq" id="XP_012334291.1">
    <property type="nucleotide sequence ID" value="XM_012478868.1"/>
</dbReference>
<keyword evidence="1 4" id="KW-0547">Nucleotide-binding</keyword>
<keyword evidence="3 4" id="KW-0067">ATP-binding</keyword>
<keyword evidence="7" id="KW-1185">Reference proteome</keyword>
<dbReference type="OMA" id="PYLENYM"/>
<dbReference type="GO" id="GO:0005737">
    <property type="term" value="C:cytoplasm"/>
    <property type="evidence" value="ECO:0007669"/>
    <property type="project" value="TreeGrafter"/>
</dbReference>
<organism evidence="6 7">
    <name type="scientific">Plasmodium fragile</name>
    <dbReference type="NCBI Taxonomy" id="5857"/>
    <lineage>
        <taxon>Eukaryota</taxon>
        <taxon>Sar</taxon>
        <taxon>Alveolata</taxon>
        <taxon>Apicomplexa</taxon>
        <taxon>Aconoidasida</taxon>
        <taxon>Haemosporida</taxon>
        <taxon>Plasmodiidae</taxon>
        <taxon>Plasmodium</taxon>
        <taxon>Plasmodium (Plasmodium)</taxon>
    </lineage>
</organism>
<dbReference type="Pfam" id="PF00899">
    <property type="entry name" value="ThiF"/>
    <property type="match status" value="1"/>
</dbReference>
<dbReference type="GO" id="GO:0045116">
    <property type="term" value="P:protein neddylation"/>
    <property type="evidence" value="ECO:0007669"/>
    <property type="project" value="UniProtKB-UniRule"/>
</dbReference>
<dbReference type="AlphaFoldDB" id="A0A0D9QTS1"/>
<keyword evidence="2 4" id="KW-0833">Ubl conjugation pathway</keyword>
<dbReference type="InterPro" id="IPR035985">
    <property type="entry name" value="Ubiquitin-activating_enz"/>
</dbReference>
<dbReference type="SUPFAM" id="SSF69572">
    <property type="entry name" value="Activating enzymes of the ubiquitin-like proteins"/>
    <property type="match status" value="1"/>
</dbReference>
<dbReference type="InterPro" id="IPR023318">
    <property type="entry name" value="Ub_act_enz_dom_a_sf"/>
</dbReference>
<evidence type="ECO:0000256" key="2">
    <source>
        <dbReference type="ARBA" id="ARBA00022786"/>
    </source>
</evidence>
<dbReference type="EMBL" id="KQ001654">
    <property type="protein sequence ID" value="KJP89146.1"/>
    <property type="molecule type" value="Genomic_DNA"/>
</dbReference>
<evidence type="ECO:0000256" key="1">
    <source>
        <dbReference type="ARBA" id="ARBA00022741"/>
    </source>
</evidence>
<dbReference type="PANTHER" id="PTHR10953">
    <property type="entry name" value="UBIQUITIN-ACTIVATING ENZYME E1"/>
    <property type="match status" value="1"/>
</dbReference>
<feature type="domain" description="THIF-type NAD/FAD binding fold" evidence="5">
    <location>
        <begin position="3"/>
        <end position="261"/>
    </location>
</feature>
<dbReference type="EC" id="6.2.1.64" evidence="4"/>
<dbReference type="PANTHER" id="PTHR10953:SF6">
    <property type="entry name" value="NEDD8-ACTIVATING ENZYME E1 CATALYTIC SUBUNIT"/>
    <property type="match status" value="1"/>
</dbReference>
<dbReference type="InterPro" id="IPR000594">
    <property type="entry name" value="ThiF_NAD_FAD-bd"/>
</dbReference>
<dbReference type="GO" id="GO:0005634">
    <property type="term" value="C:nucleus"/>
    <property type="evidence" value="ECO:0007669"/>
    <property type="project" value="TreeGrafter"/>
</dbReference>